<feature type="transmembrane region" description="Helical" evidence="7">
    <location>
        <begin position="95"/>
        <end position="115"/>
    </location>
</feature>
<feature type="transmembrane region" description="Helical" evidence="7">
    <location>
        <begin position="272"/>
        <end position="299"/>
    </location>
</feature>
<dbReference type="Pfam" id="PF00860">
    <property type="entry name" value="Xan_ur_permease"/>
    <property type="match status" value="1"/>
</dbReference>
<dbReference type="InterPro" id="IPR006043">
    <property type="entry name" value="NCS2"/>
</dbReference>
<feature type="transmembrane region" description="Helical" evidence="7">
    <location>
        <begin position="184"/>
        <end position="202"/>
    </location>
</feature>
<evidence type="ECO:0000256" key="1">
    <source>
        <dbReference type="ARBA" id="ARBA00004141"/>
    </source>
</evidence>
<accession>A0ABT6H5U2</accession>
<evidence type="ECO:0000256" key="3">
    <source>
        <dbReference type="ARBA" id="ARBA00022448"/>
    </source>
</evidence>
<feature type="transmembrane region" description="Helical" evidence="7">
    <location>
        <begin position="208"/>
        <end position="224"/>
    </location>
</feature>
<dbReference type="RefSeq" id="WP_124564167.1">
    <property type="nucleotide sequence ID" value="NZ_JARRRY010000011.1"/>
</dbReference>
<feature type="transmembrane region" description="Helical" evidence="7">
    <location>
        <begin position="337"/>
        <end position="355"/>
    </location>
</feature>
<sequence length="421" mass="45138">MKLILVALQWAFFILAGSLVVPISIAAGYDLEGAEALAFVQRTLFVLGIAGILQAWLGHRLPIQEGPAGLWWGVMSLYAGLGIVLFGSQTETLRVMQYAFMLSGILCILLSVFGLIDKLVRFFTPTVIGTYLFLLVAQLSGSFLKGMAGLGQNHDTVQGGILALSLCIILASLLFKKIPVIGQYSVLFSMLLGWGLFAWFGFAEPLPSITQIISLPRIFVFGLPRMETNMIVTVVFVTLLLLTNMLASIRVVQQVLAGQDVSFAENRFKQAGIFSGVGQLLGGLFSAIGPVAISGSAGFISSSKINTRLPFILGSALIVIMSVFPGVTALFAGIPPAVGYAALFPVFSGMLGLAFKEFESVTDKERMFRIVGFSLFTGIGVMFIPPQAYTSLPPFLASFLSNGLVLGAVMAIVLDAWQPRK</sequence>
<dbReference type="PANTHER" id="PTHR42810:SF1">
    <property type="entry name" value="PURINE PERMEASE YWDJ-RELATED"/>
    <property type="match status" value="1"/>
</dbReference>
<comment type="caution">
    <text evidence="8">The sequence shown here is derived from an EMBL/GenBank/DDBJ whole genome shotgun (WGS) entry which is preliminary data.</text>
</comment>
<feature type="transmembrane region" description="Helical" evidence="7">
    <location>
        <begin position="231"/>
        <end position="252"/>
    </location>
</feature>
<feature type="transmembrane region" description="Helical" evidence="7">
    <location>
        <begin position="395"/>
        <end position="417"/>
    </location>
</feature>
<evidence type="ECO:0000313" key="8">
    <source>
        <dbReference type="EMBL" id="MDG5754697.1"/>
    </source>
</evidence>
<feature type="transmembrane region" description="Helical" evidence="7">
    <location>
        <begin position="69"/>
        <end position="89"/>
    </location>
</feature>
<evidence type="ECO:0000313" key="9">
    <source>
        <dbReference type="Proteomes" id="UP001218246"/>
    </source>
</evidence>
<dbReference type="EMBL" id="JARULN010000011">
    <property type="protein sequence ID" value="MDG5754697.1"/>
    <property type="molecule type" value="Genomic_DNA"/>
</dbReference>
<feature type="transmembrane region" description="Helical" evidence="7">
    <location>
        <begin position="311"/>
        <end position="331"/>
    </location>
</feature>
<feature type="transmembrane region" description="Helical" evidence="7">
    <location>
        <begin position="36"/>
        <end position="57"/>
    </location>
</feature>
<keyword evidence="3" id="KW-0813">Transport</keyword>
<dbReference type="NCBIfam" id="NF037981">
    <property type="entry name" value="NCS2_1"/>
    <property type="match status" value="1"/>
</dbReference>
<reference evidence="8 9" key="1">
    <citation type="submission" date="2023-04" db="EMBL/GenBank/DDBJ databases">
        <title>Ectobacillus antri isolated from activated sludge.</title>
        <authorList>
            <person name="Yan P."/>
            <person name="Liu X."/>
        </authorList>
    </citation>
    <scope>NUCLEOTIDE SEQUENCE [LARGE SCALE GENOMIC DNA]</scope>
    <source>
        <strain evidence="8 9">C18H</strain>
    </source>
</reference>
<evidence type="ECO:0000256" key="5">
    <source>
        <dbReference type="ARBA" id="ARBA00022989"/>
    </source>
</evidence>
<feature type="transmembrane region" description="Helical" evidence="7">
    <location>
        <begin position="122"/>
        <end position="144"/>
    </location>
</feature>
<evidence type="ECO:0000256" key="7">
    <source>
        <dbReference type="SAM" id="Phobius"/>
    </source>
</evidence>
<organism evidence="8 9">
    <name type="scientific">Ectobacillus antri</name>
    <dbReference type="NCBI Taxonomy" id="2486280"/>
    <lineage>
        <taxon>Bacteria</taxon>
        <taxon>Bacillati</taxon>
        <taxon>Bacillota</taxon>
        <taxon>Bacilli</taxon>
        <taxon>Bacillales</taxon>
        <taxon>Bacillaceae</taxon>
        <taxon>Ectobacillus</taxon>
    </lineage>
</organism>
<feature type="transmembrane region" description="Helical" evidence="7">
    <location>
        <begin position="367"/>
        <end position="389"/>
    </location>
</feature>
<keyword evidence="9" id="KW-1185">Reference proteome</keyword>
<keyword evidence="4 7" id="KW-0812">Transmembrane</keyword>
<dbReference type="Proteomes" id="UP001218246">
    <property type="component" value="Unassembled WGS sequence"/>
</dbReference>
<comment type="similarity">
    <text evidence="2">Belongs to the nucleobase:cation symporter-2 (NCS2) (TC 2.A.40) family.</text>
</comment>
<keyword evidence="6 7" id="KW-0472">Membrane</keyword>
<keyword evidence="5 7" id="KW-1133">Transmembrane helix</keyword>
<evidence type="ECO:0000256" key="2">
    <source>
        <dbReference type="ARBA" id="ARBA00008821"/>
    </source>
</evidence>
<comment type="subcellular location">
    <subcellularLocation>
        <location evidence="1">Membrane</location>
        <topology evidence="1">Multi-pass membrane protein</topology>
    </subcellularLocation>
</comment>
<gene>
    <name evidence="8" type="ORF">P6P90_12035</name>
</gene>
<feature type="transmembrane region" description="Helical" evidence="7">
    <location>
        <begin position="156"/>
        <end position="175"/>
    </location>
</feature>
<name>A0ABT6H5U2_9BACI</name>
<protein>
    <submittedName>
        <fullName evidence="8">Purine/pyrimidine permease</fullName>
    </submittedName>
</protein>
<evidence type="ECO:0000256" key="4">
    <source>
        <dbReference type="ARBA" id="ARBA00022692"/>
    </source>
</evidence>
<dbReference type="PANTHER" id="PTHR42810">
    <property type="entry name" value="PURINE PERMEASE C1399.01C-RELATED"/>
    <property type="match status" value="1"/>
</dbReference>
<evidence type="ECO:0000256" key="6">
    <source>
        <dbReference type="ARBA" id="ARBA00023136"/>
    </source>
</evidence>
<proteinExistence type="inferred from homology"/>